<dbReference type="EMBL" id="EU968785">
    <property type="protein sequence ID" value="ACG40903.1"/>
    <property type="molecule type" value="mRNA"/>
</dbReference>
<proteinExistence type="evidence at transcript level"/>
<name>B6TUX0_MAIZE</name>
<organism evidence="1">
    <name type="scientific">Zea mays</name>
    <name type="common">Maize</name>
    <dbReference type="NCBI Taxonomy" id="4577"/>
    <lineage>
        <taxon>Eukaryota</taxon>
        <taxon>Viridiplantae</taxon>
        <taxon>Streptophyta</taxon>
        <taxon>Embryophyta</taxon>
        <taxon>Tracheophyta</taxon>
        <taxon>Spermatophyta</taxon>
        <taxon>Magnoliopsida</taxon>
        <taxon>Liliopsida</taxon>
        <taxon>Poales</taxon>
        <taxon>Poaceae</taxon>
        <taxon>PACMAD clade</taxon>
        <taxon>Panicoideae</taxon>
        <taxon>Andropogonodae</taxon>
        <taxon>Andropogoneae</taxon>
        <taxon>Tripsacinae</taxon>
        <taxon>Zea</taxon>
    </lineage>
</organism>
<evidence type="ECO:0000313" key="1">
    <source>
        <dbReference type="EMBL" id="ACG40903.1"/>
    </source>
</evidence>
<accession>B6TUX0</accession>
<protein>
    <submittedName>
        <fullName evidence="1">Uncharacterized protein</fullName>
    </submittedName>
</protein>
<dbReference type="AlphaFoldDB" id="B6TUX0"/>
<sequence>MAAPLTDILMIGAADFDLTGHLVWPRAVLMNN</sequence>
<reference evidence="1" key="1">
    <citation type="journal article" date="2009" name="Plant Mol. Biol.">
        <title>Insights into corn genes derived from large-scale cDNA sequencing.</title>
        <authorList>
            <person name="Alexandrov N.N."/>
            <person name="Brover V.V."/>
            <person name="Freidin S."/>
            <person name="Troukhan M.E."/>
            <person name="Tatarinova T.V."/>
            <person name="Zhang H."/>
            <person name="Swaller T.J."/>
            <person name="Lu Y.P."/>
            <person name="Bouck J."/>
            <person name="Flavell R.B."/>
            <person name="Feldmann K.A."/>
        </authorList>
    </citation>
    <scope>NUCLEOTIDE SEQUENCE</scope>
</reference>